<accession>A0ABX2ZYB1</accession>
<dbReference type="Proteomes" id="UP000094329">
    <property type="component" value="Unassembled WGS sequence"/>
</dbReference>
<gene>
    <name evidence="1" type="ORF">BGC07_15945</name>
</gene>
<proteinExistence type="predicted"/>
<organism evidence="1 2">
    <name type="scientific">Piscirickettsia litoralis</name>
    <dbReference type="NCBI Taxonomy" id="1891921"/>
    <lineage>
        <taxon>Bacteria</taxon>
        <taxon>Pseudomonadati</taxon>
        <taxon>Pseudomonadota</taxon>
        <taxon>Gammaproteobacteria</taxon>
        <taxon>Thiotrichales</taxon>
        <taxon>Piscirickettsiaceae</taxon>
        <taxon>Piscirickettsia</taxon>
    </lineage>
</organism>
<dbReference type="RefSeq" id="WP_069314055.1">
    <property type="nucleotide sequence ID" value="NZ_MDTU01000002.1"/>
</dbReference>
<dbReference type="EMBL" id="MDTU01000002">
    <property type="protein sequence ID" value="ODN41591.1"/>
    <property type="molecule type" value="Genomic_DNA"/>
</dbReference>
<evidence type="ECO:0000313" key="2">
    <source>
        <dbReference type="Proteomes" id="UP000094329"/>
    </source>
</evidence>
<sequence length="89" mass="10411">MALRQDQFEKLTKRDATIFLDYFNNQNMLRSMSPEQLDQYCSMLQEQANSSDAPSKDLQAQLAFSLNFRKQQREQELESGFNPSPFPNL</sequence>
<reference evidence="1 2" key="1">
    <citation type="submission" date="2016-08" db="EMBL/GenBank/DDBJ databases">
        <title>Draft genome sequence of Candidatus Piscirickettsia litoralis, from seawater.</title>
        <authorList>
            <person name="Wan X."/>
            <person name="Lee A.J."/>
            <person name="Hou S."/>
            <person name="Donachie S.P."/>
        </authorList>
    </citation>
    <scope>NUCLEOTIDE SEQUENCE [LARGE SCALE GENOMIC DNA]</scope>
    <source>
        <strain evidence="1 2">Y2</strain>
    </source>
</reference>
<evidence type="ECO:0000313" key="1">
    <source>
        <dbReference type="EMBL" id="ODN41591.1"/>
    </source>
</evidence>
<keyword evidence="2" id="KW-1185">Reference proteome</keyword>
<protein>
    <submittedName>
        <fullName evidence="1">Uncharacterized protein</fullName>
    </submittedName>
</protein>
<name>A0ABX2ZYB1_9GAMM</name>
<comment type="caution">
    <text evidence="1">The sequence shown here is derived from an EMBL/GenBank/DDBJ whole genome shotgun (WGS) entry which is preliminary data.</text>
</comment>